<name>A0A1G7J8F7_9ACTN</name>
<accession>A0A1G7J8F7</accession>
<dbReference type="Proteomes" id="UP000198614">
    <property type="component" value="Unassembled WGS sequence"/>
</dbReference>
<evidence type="ECO:0000313" key="1">
    <source>
        <dbReference type="EMBL" id="SDF21210.1"/>
    </source>
</evidence>
<organism evidence="1 2">
    <name type="scientific">Streptomyces griseoaurantiacus</name>
    <dbReference type="NCBI Taxonomy" id="68213"/>
    <lineage>
        <taxon>Bacteria</taxon>
        <taxon>Bacillati</taxon>
        <taxon>Actinomycetota</taxon>
        <taxon>Actinomycetes</taxon>
        <taxon>Kitasatosporales</taxon>
        <taxon>Streptomycetaceae</taxon>
        <taxon>Streptomyces</taxon>
        <taxon>Streptomyces aurantiacus group</taxon>
    </lineage>
</organism>
<dbReference type="GO" id="GO:0016740">
    <property type="term" value="F:transferase activity"/>
    <property type="evidence" value="ECO:0007669"/>
    <property type="project" value="UniProtKB-KW"/>
</dbReference>
<dbReference type="InterPro" id="IPR019646">
    <property type="entry name" value="Aminoglyc_AdlTrfase"/>
</dbReference>
<evidence type="ECO:0000313" key="2">
    <source>
        <dbReference type="Proteomes" id="UP000198614"/>
    </source>
</evidence>
<dbReference type="Gene3D" id="3.30.460.40">
    <property type="match status" value="1"/>
</dbReference>
<sequence>MNIADLFDLLDILESADAPYWVAGGWGVDVLVGHQTRQHRDVDLALDATSESATVDALEAFGYQVETEQRPTRVELAAPGRRWVDLHPVVFDAEGVGRQADLDGGFFLYPHGAFTVGTLQGRAVPCLSVSKQLDFRSGYTLRDVDHHDIALLESLNVHQSGGR</sequence>
<dbReference type="EMBL" id="FNAX01000006">
    <property type="protein sequence ID" value="SDF21210.1"/>
    <property type="molecule type" value="Genomic_DNA"/>
</dbReference>
<gene>
    <name evidence="1" type="ORF">SAMN05216260_106328</name>
</gene>
<reference evidence="1 2" key="1">
    <citation type="submission" date="2016-10" db="EMBL/GenBank/DDBJ databases">
        <authorList>
            <person name="de Groot N.N."/>
        </authorList>
    </citation>
    <scope>NUCLEOTIDE SEQUENCE [LARGE SCALE GENOMIC DNA]</scope>
    <source>
        <strain evidence="1 2">CGMCC 4.1859</strain>
    </source>
</reference>
<dbReference type="Pfam" id="PF10706">
    <property type="entry name" value="Aminoglyc_resit"/>
    <property type="match status" value="1"/>
</dbReference>
<dbReference type="AlphaFoldDB" id="A0A1G7J8F7"/>
<proteinExistence type="predicted"/>
<keyword evidence="1" id="KW-0808">Transferase</keyword>
<protein>
    <submittedName>
        <fullName evidence="1">Lincosamide nucleotidyltransferase A/C/D/E</fullName>
    </submittedName>
</protein>